<dbReference type="SMART" id="SM00112">
    <property type="entry name" value="CA"/>
    <property type="match status" value="5"/>
</dbReference>
<evidence type="ECO:0000256" key="19">
    <source>
        <dbReference type="RuleBase" id="RU003318"/>
    </source>
</evidence>
<evidence type="ECO:0000256" key="21">
    <source>
        <dbReference type="SAM" id="MobiDB-lite"/>
    </source>
</evidence>
<dbReference type="GO" id="GO:0016477">
    <property type="term" value="P:cell migration"/>
    <property type="evidence" value="ECO:0007669"/>
    <property type="project" value="TreeGrafter"/>
</dbReference>
<dbReference type="GO" id="GO:0034332">
    <property type="term" value="P:adherens junction organization"/>
    <property type="evidence" value="ECO:0007669"/>
    <property type="project" value="TreeGrafter"/>
</dbReference>
<evidence type="ECO:0000256" key="17">
    <source>
        <dbReference type="ARBA" id="ARBA00023180"/>
    </source>
</evidence>
<dbReference type="GO" id="GO:0009986">
    <property type="term" value="C:cell surface"/>
    <property type="evidence" value="ECO:0007669"/>
    <property type="project" value="UniProtKB-SubCell"/>
</dbReference>
<evidence type="ECO:0000256" key="4">
    <source>
        <dbReference type="ARBA" id="ARBA00004536"/>
    </source>
</evidence>
<reference evidence="25" key="2">
    <citation type="submission" date="2025-09" db="UniProtKB">
        <authorList>
            <consortium name="Ensembl"/>
        </authorList>
    </citation>
    <scope>IDENTIFICATION</scope>
</reference>
<evidence type="ECO:0000256" key="16">
    <source>
        <dbReference type="ARBA" id="ARBA00023136"/>
    </source>
</evidence>
<dbReference type="GO" id="GO:0045177">
    <property type="term" value="C:apical part of cell"/>
    <property type="evidence" value="ECO:0007669"/>
    <property type="project" value="TreeGrafter"/>
</dbReference>
<feature type="domain" description="Cadherin" evidence="24">
    <location>
        <begin position="273"/>
        <end position="386"/>
    </location>
</feature>
<dbReference type="GO" id="GO:0007043">
    <property type="term" value="P:cell-cell junction assembly"/>
    <property type="evidence" value="ECO:0007669"/>
    <property type="project" value="TreeGrafter"/>
</dbReference>
<dbReference type="PROSITE" id="PS00232">
    <property type="entry name" value="CADHERIN_1"/>
    <property type="match status" value="2"/>
</dbReference>
<dbReference type="InterPro" id="IPR002126">
    <property type="entry name" value="Cadherin-like_dom"/>
</dbReference>
<dbReference type="PANTHER" id="PTHR24027">
    <property type="entry name" value="CADHERIN-23"/>
    <property type="match status" value="1"/>
</dbReference>
<dbReference type="GO" id="GO:0014069">
    <property type="term" value="C:postsynaptic density"/>
    <property type="evidence" value="ECO:0007669"/>
    <property type="project" value="TreeGrafter"/>
</dbReference>
<dbReference type="Gene3D" id="2.60.40.60">
    <property type="entry name" value="Cadherins"/>
    <property type="match status" value="6"/>
</dbReference>
<evidence type="ECO:0000259" key="24">
    <source>
        <dbReference type="PROSITE" id="PS50268"/>
    </source>
</evidence>
<feature type="domain" description="Cadherin" evidence="24">
    <location>
        <begin position="165"/>
        <end position="272"/>
    </location>
</feature>
<dbReference type="GO" id="GO:0007156">
    <property type="term" value="P:homophilic cell adhesion via plasma membrane adhesion molecules"/>
    <property type="evidence" value="ECO:0007669"/>
    <property type="project" value="InterPro"/>
</dbReference>
<dbReference type="Pfam" id="PF08758">
    <property type="entry name" value="Cadherin_pro"/>
    <property type="match status" value="1"/>
</dbReference>
<feature type="transmembrane region" description="Helical" evidence="22">
    <location>
        <begin position="724"/>
        <end position="745"/>
    </location>
</feature>
<dbReference type="GO" id="GO:0048787">
    <property type="term" value="C:presynaptic active zone membrane"/>
    <property type="evidence" value="ECO:0007669"/>
    <property type="project" value="TreeGrafter"/>
</dbReference>
<feature type="chain" id="PRO_5034041453" evidence="23">
    <location>
        <begin position="23"/>
        <end position="905"/>
    </location>
</feature>
<dbReference type="InterPro" id="IPR027397">
    <property type="entry name" value="Catenin-bd_sf"/>
</dbReference>
<dbReference type="GO" id="GO:0042383">
    <property type="term" value="C:sarcolemma"/>
    <property type="evidence" value="ECO:0007669"/>
    <property type="project" value="UniProtKB-SubCell"/>
</dbReference>
<evidence type="ECO:0000256" key="18">
    <source>
        <dbReference type="PROSITE-ProRule" id="PRU00043"/>
    </source>
</evidence>
<evidence type="ECO:0000313" key="26">
    <source>
        <dbReference type="Proteomes" id="UP000694388"/>
    </source>
</evidence>
<dbReference type="Proteomes" id="UP000694388">
    <property type="component" value="Unplaced"/>
</dbReference>
<dbReference type="FunFam" id="2.60.40.60:FF:000019">
    <property type="entry name" value="Cadherin 2"/>
    <property type="match status" value="1"/>
</dbReference>
<sequence>MGTCLVLLMVVLMVQFALFAHSEPSRQCKPAFSQRLYKVEVPAELRANQRVASVHFDDCKGGGEVILGVSDPAFRINTNGTIYASRRLLLSRRTLKFLVYARVGERHGLGKPHTVIKLQVQAMKAKMKQPNRKRALLTTGRRSETATLYFSQLRRSGSSRRQKRDWVIPPISVPENEQGPFPKSLVTVKSDNDKHNELRYSVTGPGSDQPPVGVFKIDAISGQMFVTRWLDREQIASYQLKGHAVDLNGKQVENPVDLLIQVIDQNDNIPEFHSTVYNGSVPETSSPGTPVMRVTAEDLDDPQQLNGMIRYKVLSQTPDFPYPTMFTINNSSGLISTIASGLDREKVPSYMLVIQATDMEGSSFGLSNTATAVITITDKNDNPPHFTMSTFYGTVRENMVNQPVVNLTVTDLDEPHSPAWNVHYSVVRGDPGKHFAVFTDPATNDGVLTVVKPVDYELDRQFMLVVEARNEERLVGSRFTPSSSATVSVMVRDVNEPPTFPGGMQRVRVPENLPVGSRLLNLTARDPDVDMRQAVRYSKLSDPAGWLTVDLVSGRVTTVAELDRESPFVSRNTYLATFLASDSSGGTGTGTLLLELTDVNDNAPTVRPVEAEVCERPDSRGINITADDADVEHNAGPFSFELVSSPRDIRRNWTLDRVDGRRVHLRLRLDYLPVGRYEVPMLVTDSGNPALANVSTVLVKVCTCNEAGDCALVEPFVASLGTGAIISILICILLLLVLVLLFAVYSRRRDKDHATKELLFESEEDVRDNILRYDEEGGGEEDQDYDLSQLQCPDESPSFKGPGLRRLDERPALTQPHYPCRGAPPGHPNDMVDFIGESLKAADNDPTAPPYDSLLMFDYEGSGSTAGSLSSLEASSDGDQGYDYLHDWGPRFRRLADMYGGRGDD</sequence>
<dbReference type="InterPro" id="IPR020894">
    <property type="entry name" value="Cadherin_CS"/>
</dbReference>
<dbReference type="FunFam" id="2.60.40.60:FF:000011">
    <property type="entry name" value="Cadherin 1"/>
    <property type="match status" value="1"/>
</dbReference>
<dbReference type="GO" id="GO:0014704">
    <property type="term" value="C:intercalated disc"/>
    <property type="evidence" value="ECO:0007669"/>
    <property type="project" value="TreeGrafter"/>
</dbReference>
<dbReference type="GO" id="GO:0045296">
    <property type="term" value="F:cadherin binding"/>
    <property type="evidence" value="ECO:0007669"/>
    <property type="project" value="TreeGrafter"/>
</dbReference>
<dbReference type="GeneTree" id="ENSGT00940000155981"/>
<dbReference type="GO" id="GO:0030027">
    <property type="term" value="C:lamellipodium"/>
    <property type="evidence" value="ECO:0007669"/>
    <property type="project" value="TreeGrafter"/>
</dbReference>
<feature type="domain" description="Cadherin" evidence="24">
    <location>
        <begin position="501"/>
        <end position="606"/>
    </location>
</feature>
<evidence type="ECO:0000256" key="8">
    <source>
        <dbReference type="ARBA" id="ARBA00022692"/>
    </source>
</evidence>
<evidence type="ECO:0000256" key="22">
    <source>
        <dbReference type="SAM" id="Phobius"/>
    </source>
</evidence>
<keyword evidence="17" id="KW-0325">Glycoprotein</keyword>
<proteinExistence type="predicted"/>
<evidence type="ECO:0000256" key="12">
    <source>
        <dbReference type="ARBA" id="ARBA00022837"/>
    </source>
</evidence>
<dbReference type="GO" id="GO:0005737">
    <property type="term" value="C:cytoplasm"/>
    <property type="evidence" value="ECO:0007669"/>
    <property type="project" value="TreeGrafter"/>
</dbReference>
<organism evidence="25 26">
    <name type="scientific">Eptatretus burgeri</name>
    <name type="common">Inshore hagfish</name>
    <dbReference type="NCBI Taxonomy" id="7764"/>
    <lineage>
        <taxon>Eukaryota</taxon>
        <taxon>Metazoa</taxon>
        <taxon>Chordata</taxon>
        <taxon>Craniata</taxon>
        <taxon>Vertebrata</taxon>
        <taxon>Cyclostomata</taxon>
        <taxon>Myxini</taxon>
        <taxon>Myxiniformes</taxon>
        <taxon>Myxinidae</taxon>
        <taxon>Eptatretinae</taxon>
        <taxon>Eptatretus</taxon>
    </lineage>
</organism>
<evidence type="ECO:0000256" key="15">
    <source>
        <dbReference type="ARBA" id="ARBA00022989"/>
    </source>
</evidence>
<dbReference type="FunFam" id="2.60.40.60:FF:000022">
    <property type="entry name" value="Cadherin 2"/>
    <property type="match status" value="1"/>
</dbReference>
<dbReference type="PANTHER" id="PTHR24027:SF79">
    <property type="entry name" value="CADHERIN-2"/>
    <property type="match status" value="1"/>
</dbReference>
<dbReference type="GO" id="GO:0016342">
    <property type="term" value="C:catenin complex"/>
    <property type="evidence" value="ECO:0007669"/>
    <property type="project" value="TreeGrafter"/>
</dbReference>
<dbReference type="GO" id="GO:0016339">
    <property type="term" value="P:calcium-dependent cell-cell adhesion via plasma membrane cell adhesion molecules"/>
    <property type="evidence" value="ECO:0007669"/>
    <property type="project" value="TreeGrafter"/>
</dbReference>
<comment type="subcellular location">
    <subcellularLocation>
        <location evidence="4">Cell junction</location>
        <location evidence="4">Adherens junction</location>
    </subcellularLocation>
    <subcellularLocation>
        <location evidence="5">Cell junction</location>
        <location evidence="5">Desmosome</location>
    </subcellularLocation>
    <subcellularLocation>
        <location evidence="1">Cell membrane</location>
        <location evidence="1">Sarcolemma</location>
    </subcellularLocation>
    <subcellularLocation>
        <location evidence="3 19">Cell membrane</location>
        <topology evidence="3 19">Single-pass type I membrane protein</topology>
    </subcellularLocation>
    <subcellularLocation>
        <location evidence="2">Cell surface</location>
    </subcellularLocation>
</comment>
<feature type="region of interest" description="Disordered" evidence="21">
    <location>
        <begin position="776"/>
        <end position="806"/>
    </location>
</feature>
<evidence type="ECO:0000256" key="7">
    <source>
        <dbReference type="ARBA" id="ARBA00022685"/>
    </source>
</evidence>
<dbReference type="GO" id="GO:0000902">
    <property type="term" value="P:cell morphogenesis"/>
    <property type="evidence" value="ECO:0007669"/>
    <property type="project" value="TreeGrafter"/>
</dbReference>
<evidence type="ECO:0000256" key="3">
    <source>
        <dbReference type="ARBA" id="ARBA00004251"/>
    </source>
</evidence>
<dbReference type="FunFam" id="4.10.900.10:FF:000001">
    <property type="entry name" value="Cadherin 2"/>
    <property type="match status" value="1"/>
</dbReference>
<dbReference type="Ensembl" id="ENSEBUT00000023989.1">
    <property type="protein sequence ID" value="ENSEBUP00000023413.1"/>
    <property type="gene ID" value="ENSEBUG00000014415.1"/>
</dbReference>
<evidence type="ECO:0000256" key="5">
    <source>
        <dbReference type="ARBA" id="ARBA00004568"/>
    </source>
</evidence>
<keyword evidence="9" id="KW-0479">Metal-binding</keyword>
<dbReference type="GO" id="GO:0043005">
    <property type="term" value="C:neuron projection"/>
    <property type="evidence" value="ECO:0007669"/>
    <property type="project" value="TreeGrafter"/>
</dbReference>
<name>A0A8C4R130_EPTBU</name>
<feature type="domain" description="Cadherin" evidence="24">
    <location>
        <begin position="605"/>
        <end position="717"/>
    </location>
</feature>
<keyword evidence="10 23" id="KW-0732">Signal</keyword>
<evidence type="ECO:0000256" key="2">
    <source>
        <dbReference type="ARBA" id="ARBA00004241"/>
    </source>
</evidence>
<dbReference type="GO" id="GO:0030057">
    <property type="term" value="C:desmosome"/>
    <property type="evidence" value="ECO:0007669"/>
    <property type="project" value="UniProtKB-SubCell"/>
</dbReference>
<dbReference type="FunFam" id="2.60.40.60:FF:000027">
    <property type="entry name" value="Cadherin 2"/>
    <property type="match status" value="1"/>
</dbReference>
<keyword evidence="12 18" id="KW-0106">Calcium</keyword>
<evidence type="ECO:0000256" key="13">
    <source>
        <dbReference type="ARBA" id="ARBA00022889"/>
    </source>
</evidence>
<evidence type="ECO:0000256" key="10">
    <source>
        <dbReference type="ARBA" id="ARBA00022729"/>
    </source>
</evidence>
<keyword evidence="8 19" id="KW-0812">Transmembrane</keyword>
<dbReference type="AlphaFoldDB" id="A0A8C4R130"/>
<evidence type="ECO:0000256" key="6">
    <source>
        <dbReference type="ARBA" id="ARBA00022475"/>
    </source>
</evidence>
<dbReference type="PROSITE" id="PS50268">
    <property type="entry name" value="CADHERIN_2"/>
    <property type="match status" value="5"/>
</dbReference>
<dbReference type="InterPro" id="IPR015919">
    <property type="entry name" value="Cadherin-like_sf"/>
</dbReference>
<dbReference type="GO" id="GO:0008013">
    <property type="term" value="F:beta-catenin binding"/>
    <property type="evidence" value="ECO:0007669"/>
    <property type="project" value="TreeGrafter"/>
</dbReference>
<protein>
    <submittedName>
        <fullName evidence="25">Cadherin 2, type 1, N-cadherin (neuronal)</fullName>
    </submittedName>
</protein>
<evidence type="ECO:0000256" key="20">
    <source>
        <dbReference type="RuleBase" id="RU004357"/>
    </source>
</evidence>
<evidence type="ECO:0000256" key="9">
    <source>
        <dbReference type="ARBA" id="ARBA00022723"/>
    </source>
</evidence>
<dbReference type="GO" id="GO:0099634">
    <property type="term" value="C:postsynaptic specialization membrane"/>
    <property type="evidence" value="ECO:0007669"/>
    <property type="project" value="TreeGrafter"/>
</dbReference>
<dbReference type="InterPro" id="IPR039808">
    <property type="entry name" value="Cadherin"/>
</dbReference>
<dbReference type="FunFam" id="2.60.40.60:FF:000045">
    <property type="entry name" value="Cadherin 2"/>
    <property type="match status" value="1"/>
</dbReference>
<evidence type="ECO:0000256" key="11">
    <source>
        <dbReference type="ARBA" id="ARBA00022737"/>
    </source>
</evidence>
<evidence type="ECO:0000256" key="23">
    <source>
        <dbReference type="SAM" id="SignalP"/>
    </source>
</evidence>
<reference evidence="25" key="1">
    <citation type="submission" date="2025-08" db="UniProtKB">
        <authorList>
            <consortium name="Ensembl"/>
        </authorList>
    </citation>
    <scope>IDENTIFICATION</scope>
</reference>
<dbReference type="GO" id="GO:0005912">
    <property type="term" value="C:adherens junction"/>
    <property type="evidence" value="ECO:0007669"/>
    <property type="project" value="UniProtKB-SubCell"/>
</dbReference>
<accession>A0A8C4R130</accession>
<keyword evidence="14" id="KW-0965">Cell junction</keyword>
<dbReference type="InterPro" id="IPR014868">
    <property type="entry name" value="Cadherin_pro_dom"/>
</dbReference>
<feature type="signal peptide" evidence="23">
    <location>
        <begin position="1"/>
        <end position="22"/>
    </location>
</feature>
<dbReference type="GO" id="GO:0007416">
    <property type="term" value="P:synapse assembly"/>
    <property type="evidence" value="ECO:0007669"/>
    <property type="project" value="TreeGrafter"/>
</dbReference>
<comment type="function">
    <text evidence="20">Cadherins are calcium-dependent cell adhesion proteins.</text>
</comment>
<keyword evidence="15 22" id="KW-1133">Transmembrane helix</keyword>
<feature type="compositionally biased region" description="Acidic residues" evidence="21">
    <location>
        <begin position="776"/>
        <end position="785"/>
    </location>
</feature>
<keyword evidence="7" id="KW-0165">Cleavage on pair of basic residues</keyword>
<dbReference type="Pfam" id="PF00028">
    <property type="entry name" value="Cadherin"/>
    <property type="match status" value="5"/>
</dbReference>
<evidence type="ECO:0000256" key="1">
    <source>
        <dbReference type="ARBA" id="ARBA00004135"/>
    </source>
</evidence>
<keyword evidence="13 19" id="KW-0130">Cell adhesion</keyword>
<dbReference type="Gene3D" id="4.10.900.10">
    <property type="entry name" value="TCF3-CBD (Catenin binding domain)"/>
    <property type="match status" value="1"/>
</dbReference>
<feature type="domain" description="Cadherin" evidence="24">
    <location>
        <begin position="387"/>
        <end position="500"/>
    </location>
</feature>
<dbReference type="InterPro" id="IPR000233">
    <property type="entry name" value="Cadherin_Y-type_LIR"/>
</dbReference>
<dbReference type="GO" id="GO:0005509">
    <property type="term" value="F:calcium ion binding"/>
    <property type="evidence" value="ECO:0007669"/>
    <property type="project" value="UniProtKB-UniRule"/>
</dbReference>
<keyword evidence="16 22" id="KW-0472">Membrane</keyword>
<dbReference type="GO" id="GO:0044331">
    <property type="term" value="P:cell-cell adhesion mediated by cadherin"/>
    <property type="evidence" value="ECO:0007669"/>
    <property type="project" value="TreeGrafter"/>
</dbReference>
<evidence type="ECO:0000256" key="14">
    <source>
        <dbReference type="ARBA" id="ARBA00022949"/>
    </source>
</evidence>
<dbReference type="PRINTS" id="PR00205">
    <property type="entry name" value="CADHERIN"/>
</dbReference>
<evidence type="ECO:0000313" key="25">
    <source>
        <dbReference type="Ensembl" id="ENSEBUP00000023413.1"/>
    </source>
</evidence>
<dbReference type="CDD" id="cd11304">
    <property type="entry name" value="Cadherin_repeat"/>
    <property type="match status" value="4"/>
</dbReference>
<keyword evidence="6" id="KW-1003">Cell membrane</keyword>
<dbReference type="SMART" id="SM01055">
    <property type="entry name" value="Cadherin_pro"/>
    <property type="match status" value="1"/>
</dbReference>
<dbReference type="Pfam" id="PF01049">
    <property type="entry name" value="CADH_Y-type_LIR"/>
    <property type="match status" value="1"/>
</dbReference>
<dbReference type="SUPFAM" id="SSF49313">
    <property type="entry name" value="Cadherin-like"/>
    <property type="match status" value="6"/>
</dbReference>
<keyword evidence="26" id="KW-1185">Reference proteome</keyword>
<keyword evidence="11" id="KW-0677">Repeat</keyword>